<dbReference type="AlphaFoldDB" id="A0A7X0JVX2"/>
<name>A0A7X0JVX2_9GAMM</name>
<comment type="similarity">
    <text evidence="2">Belongs to the Orn/Lys/Arg decarboxylase class-II family.</text>
</comment>
<dbReference type="EC" id="4.1.1.17" evidence="6"/>
<dbReference type="InterPro" id="IPR029066">
    <property type="entry name" value="PLP-binding_barrel"/>
</dbReference>
<dbReference type="InterPro" id="IPR022644">
    <property type="entry name" value="De-COase2_N"/>
</dbReference>
<dbReference type="Proteomes" id="UP000528457">
    <property type="component" value="Unassembled WGS sequence"/>
</dbReference>
<evidence type="ECO:0000256" key="6">
    <source>
        <dbReference type="ARBA" id="ARBA00034138"/>
    </source>
</evidence>
<dbReference type="InterPro" id="IPR002433">
    <property type="entry name" value="Orn_de-COase"/>
</dbReference>
<evidence type="ECO:0000313" key="12">
    <source>
        <dbReference type="Proteomes" id="UP000528457"/>
    </source>
</evidence>
<dbReference type="GO" id="GO:0005737">
    <property type="term" value="C:cytoplasm"/>
    <property type="evidence" value="ECO:0007669"/>
    <property type="project" value="TreeGrafter"/>
</dbReference>
<dbReference type="GO" id="GO:0004586">
    <property type="term" value="F:ornithine decarboxylase activity"/>
    <property type="evidence" value="ECO:0007669"/>
    <property type="project" value="UniProtKB-EC"/>
</dbReference>
<comment type="catalytic activity">
    <reaction evidence="7">
        <text>L-ornithine + H(+) = putrescine + CO2</text>
        <dbReference type="Rhea" id="RHEA:22964"/>
        <dbReference type="ChEBI" id="CHEBI:15378"/>
        <dbReference type="ChEBI" id="CHEBI:16526"/>
        <dbReference type="ChEBI" id="CHEBI:46911"/>
        <dbReference type="ChEBI" id="CHEBI:326268"/>
        <dbReference type="EC" id="4.1.1.17"/>
    </reaction>
</comment>
<dbReference type="InterPro" id="IPR000183">
    <property type="entry name" value="Orn/DAP/Arg_de-COase"/>
</dbReference>
<dbReference type="CDD" id="cd00622">
    <property type="entry name" value="PLPDE_III_ODC"/>
    <property type="match status" value="1"/>
</dbReference>
<evidence type="ECO:0000256" key="7">
    <source>
        <dbReference type="ARBA" id="ARBA00049127"/>
    </source>
</evidence>
<dbReference type="RefSeq" id="WP_166843662.1">
    <property type="nucleotide sequence ID" value="NZ_JAAONY010000003.1"/>
</dbReference>
<dbReference type="PANTHER" id="PTHR11482">
    <property type="entry name" value="ARGININE/DIAMINOPIMELATE/ORNITHINE DECARBOXYLASE"/>
    <property type="match status" value="1"/>
</dbReference>
<dbReference type="Pfam" id="PF02784">
    <property type="entry name" value="Orn_Arg_deC_N"/>
    <property type="match status" value="1"/>
</dbReference>
<dbReference type="EMBL" id="JACHHT010000003">
    <property type="protein sequence ID" value="MBB6523242.1"/>
    <property type="molecule type" value="Genomic_DNA"/>
</dbReference>
<evidence type="ECO:0000256" key="9">
    <source>
        <dbReference type="SAM" id="MobiDB-lite"/>
    </source>
</evidence>
<dbReference type="InParanoid" id="A0A7X0JVX2"/>
<evidence type="ECO:0000256" key="2">
    <source>
        <dbReference type="ARBA" id="ARBA00008872"/>
    </source>
</evidence>
<reference evidence="11 12" key="1">
    <citation type="submission" date="2020-08" db="EMBL/GenBank/DDBJ databases">
        <title>Genomic Encyclopedia of Type Strains, Phase IV (KMG-IV): sequencing the most valuable type-strain genomes for metagenomic binning, comparative biology and taxonomic classification.</title>
        <authorList>
            <person name="Goeker M."/>
        </authorList>
    </citation>
    <scope>NUCLEOTIDE SEQUENCE [LARGE SCALE GENOMIC DNA]</scope>
    <source>
        <strain evidence="11 12">DSM 22368</strain>
    </source>
</reference>
<feature type="domain" description="Orn/DAP/Arg decarboxylase 2 N-terminal" evidence="10">
    <location>
        <begin position="38"/>
        <end position="279"/>
    </location>
</feature>
<dbReference type="FunFam" id="3.20.20.10:FF:000008">
    <property type="entry name" value="Ornithine decarboxylase"/>
    <property type="match status" value="1"/>
</dbReference>
<evidence type="ECO:0000256" key="1">
    <source>
        <dbReference type="ARBA" id="ARBA00001933"/>
    </source>
</evidence>
<dbReference type="PRINTS" id="PR01179">
    <property type="entry name" value="ODADCRBXLASE"/>
</dbReference>
<evidence type="ECO:0000256" key="3">
    <source>
        <dbReference type="ARBA" id="ARBA00022898"/>
    </source>
</evidence>
<proteinExistence type="inferred from homology"/>
<comment type="pathway">
    <text evidence="5">Amine and polyamine biosynthesis; putrescine biosynthesis via L-ornithine pathway; putrescine from L-ornithine: step 1/1.</text>
</comment>
<dbReference type="Gene3D" id="3.20.20.10">
    <property type="entry name" value="Alanine racemase"/>
    <property type="match status" value="1"/>
</dbReference>
<keyword evidence="3 8" id="KW-0663">Pyridoxal phosphate</keyword>
<evidence type="ECO:0000256" key="5">
    <source>
        <dbReference type="ARBA" id="ARBA00034115"/>
    </source>
</evidence>
<keyword evidence="12" id="KW-1185">Reference proteome</keyword>
<feature type="region of interest" description="Disordered" evidence="9">
    <location>
        <begin position="1"/>
        <end position="24"/>
    </location>
</feature>
<keyword evidence="4 11" id="KW-0456">Lyase</keyword>
<feature type="active site" description="Proton donor" evidence="8">
    <location>
        <position position="341"/>
    </location>
</feature>
<dbReference type="GO" id="GO:0033387">
    <property type="term" value="P:putrescine biosynthetic process from arginine, via ornithine"/>
    <property type="evidence" value="ECO:0007669"/>
    <property type="project" value="TreeGrafter"/>
</dbReference>
<dbReference type="SUPFAM" id="SSF51419">
    <property type="entry name" value="PLP-binding barrel"/>
    <property type="match status" value="1"/>
</dbReference>
<accession>A0A7X0JVX2</accession>
<comment type="cofactor">
    <cofactor evidence="1 8">
        <name>pyridoxal 5'-phosphate</name>
        <dbReference type="ChEBI" id="CHEBI:597326"/>
    </cofactor>
</comment>
<dbReference type="InterPro" id="IPR009006">
    <property type="entry name" value="Ala_racemase/Decarboxylase_C"/>
</dbReference>
<comment type="caution">
    <text evidence="11">The sequence shown here is derived from an EMBL/GenBank/DDBJ whole genome shotgun (WGS) entry which is preliminary data.</text>
</comment>
<dbReference type="Gene3D" id="2.40.37.10">
    <property type="entry name" value="Lyase, Ornithine Decarboxylase, Chain A, domain 1"/>
    <property type="match status" value="1"/>
</dbReference>
<dbReference type="PROSITE" id="PS00878">
    <property type="entry name" value="ODR_DC_2_1"/>
    <property type="match status" value="1"/>
</dbReference>
<dbReference type="SUPFAM" id="SSF50621">
    <property type="entry name" value="Alanine racemase C-terminal domain-like"/>
    <property type="match status" value="1"/>
</dbReference>
<protein>
    <recommendedName>
        <fullName evidence="6">ornithine decarboxylase</fullName>
        <ecNumber evidence="6">4.1.1.17</ecNumber>
    </recommendedName>
</protein>
<gene>
    <name evidence="11" type="ORF">HNR48_003544</name>
</gene>
<evidence type="ECO:0000256" key="4">
    <source>
        <dbReference type="ARBA" id="ARBA00023239"/>
    </source>
</evidence>
<dbReference type="InterPro" id="IPR022653">
    <property type="entry name" value="De-COase2_pyr-phos_BS"/>
</dbReference>
<feature type="compositionally biased region" description="Polar residues" evidence="9">
    <location>
        <begin position="10"/>
        <end position="24"/>
    </location>
</feature>
<dbReference type="PANTHER" id="PTHR11482:SF6">
    <property type="entry name" value="ORNITHINE DECARBOXYLASE 1-RELATED"/>
    <property type="match status" value="1"/>
</dbReference>
<evidence type="ECO:0000256" key="8">
    <source>
        <dbReference type="PIRSR" id="PIRSR600183-50"/>
    </source>
</evidence>
<dbReference type="PRINTS" id="PR01182">
    <property type="entry name" value="ORNDCRBXLASE"/>
</dbReference>
<sequence length="395" mass="43246">MNQYHPFPHSDSNAAAPSATNPLQSSYSGPKIIIDSAVIRRQAKRFAKAMPRVQAHYAVKANPHPEVLRTLHNCGVNFEIASLKELEMLLALGVDPKSVFFSNPFKGPQHLNFAVENGVQWYVVDCIEEMEKVLAVKPDASLYLRLYTTNKGSLWPLSSKFGAATDEVMPILKRAVELKADLAGVTFHVGSQCTNTENWQTGIRESKACFETMKEMGLKPRLLNLGGGYPMQPSDIIENPTKQQLAPSIEAIAEVINAELADLPEDIQVIAEPGRYMVAEAGRIICQVIGTTKRGDDRWAYVDAGFYHGLMELTDAFDTAVTSNHSDEDEQALWTFGGPTCDSIDVFGKGVDGKGTPLSAKLQTGDFITLHNTGAYVHACGTEFNGFEPLEVVVI</sequence>
<organism evidence="11 12">
    <name type="scientific">Pseudoteredinibacter isoporae</name>
    <dbReference type="NCBI Taxonomy" id="570281"/>
    <lineage>
        <taxon>Bacteria</taxon>
        <taxon>Pseudomonadati</taxon>
        <taxon>Pseudomonadota</taxon>
        <taxon>Gammaproteobacteria</taxon>
        <taxon>Cellvibrionales</taxon>
        <taxon>Cellvibrionaceae</taxon>
        <taxon>Pseudoteredinibacter</taxon>
    </lineage>
</organism>
<evidence type="ECO:0000259" key="10">
    <source>
        <dbReference type="Pfam" id="PF02784"/>
    </source>
</evidence>
<evidence type="ECO:0000313" key="11">
    <source>
        <dbReference type="EMBL" id="MBB6523242.1"/>
    </source>
</evidence>
<feature type="modified residue" description="N6-(pyridoxal phosphate)lysine" evidence="8">
    <location>
        <position position="60"/>
    </location>
</feature>